<dbReference type="PANTHER" id="PTHR47160:SF10">
    <property type="entry name" value="MULE TRANSPOSASE DOMAIN-CONTAINING PROTEIN"/>
    <property type="match status" value="1"/>
</dbReference>
<dbReference type="Pfam" id="PF10551">
    <property type="entry name" value="MULE"/>
    <property type="match status" value="1"/>
</dbReference>
<dbReference type="PANTHER" id="PTHR47160">
    <property type="entry name" value="PUTATIVE-RELATED"/>
    <property type="match status" value="1"/>
</dbReference>
<dbReference type="OrthoDB" id="10029846at2759"/>
<dbReference type="AlphaFoldDB" id="A0A8K0D227"/>
<organism evidence="2 3">
    <name type="scientific">Ignelater luminosus</name>
    <name type="common">Cucubano</name>
    <name type="synonym">Pyrophorus luminosus</name>
    <dbReference type="NCBI Taxonomy" id="2038154"/>
    <lineage>
        <taxon>Eukaryota</taxon>
        <taxon>Metazoa</taxon>
        <taxon>Ecdysozoa</taxon>
        <taxon>Arthropoda</taxon>
        <taxon>Hexapoda</taxon>
        <taxon>Insecta</taxon>
        <taxon>Pterygota</taxon>
        <taxon>Neoptera</taxon>
        <taxon>Endopterygota</taxon>
        <taxon>Coleoptera</taxon>
        <taxon>Polyphaga</taxon>
        <taxon>Elateriformia</taxon>
        <taxon>Elateroidea</taxon>
        <taxon>Elateridae</taxon>
        <taxon>Agrypninae</taxon>
        <taxon>Pyrophorini</taxon>
        <taxon>Ignelater</taxon>
    </lineage>
</organism>
<evidence type="ECO:0000313" key="3">
    <source>
        <dbReference type="Proteomes" id="UP000801492"/>
    </source>
</evidence>
<name>A0A8K0D227_IGNLU</name>
<evidence type="ECO:0000313" key="2">
    <source>
        <dbReference type="EMBL" id="KAF2897819.1"/>
    </source>
</evidence>
<dbReference type="EMBL" id="VTPC01003916">
    <property type="protein sequence ID" value="KAF2897819.1"/>
    <property type="molecule type" value="Genomic_DNA"/>
</dbReference>
<gene>
    <name evidence="2" type="ORF">ILUMI_08354</name>
</gene>
<dbReference type="Proteomes" id="UP000801492">
    <property type="component" value="Unassembled WGS sequence"/>
</dbReference>
<keyword evidence="3" id="KW-1185">Reference proteome</keyword>
<feature type="domain" description="MULE transposase" evidence="1">
    <location>
        <begin position="92"/>
        <end position="159"/>
    </location>
</feature>
<protein>
    <recommendedName>
        <fullName evidence="1">MULE transposase domain-containing protein</fullName>
    </recommendedName>
</protein>
<sequence>MTIVRETASTTNDNPQQIISEATEENPESVQAAFPSVPAISKTAQRIWKGTNPTLSELCILSSSDQWFCNGIFRAALPLFTQLMTMHAIKFDAVIPLVYILPPSKTNTTYKRVLEQLKNLKSDLKPTTMMTDFESALYGAFAEIFDGIQFRGCFFDFCQCLWRQIQGSPDLLRKYTDIGDPDFALNVRKLMSLAFVPPQDITGSDSFLVEIGEEMWNQYEGTMAGLPKTNNYIEGWHKKLPPPLVGCYHPSIWSFIEKLNKLQNIEDLNITQFIAGRDVRLGRKKYRVTSDGILRIVEWYGQNDLDWYLRGLVDEVSFSMKSHGNMLH</sequence>
<reference evidence="2" key="1">
    <citation type="submission" date="2019-08" db="EMBL/GenBank/DDBJ databases">
        <title>The genome of the North American firefly Photinus pyralis.</title>
        <authorList>
            <consortium name="Photinus pyralis genome working group"/>
            <person name="Fallon T.R."/>
            <person name="Sander Lower S.E."/>
            <person name="Weng J.-K."/>
        </authorList>
    </citation>
    <scope>NUCLEOTIDE SEQUENCE</scope>
    <source>
        <strain evidence="2">TRF0915ILg1</strain>
        <tissue evidence="2">Whole body</tissue>
    </source>
</reference>
<comment type="caution">
    <text evidence="2">The sequence shown here is derived from an EMBL/GenBank/DDBJ whole genome shotgun (WGS) entry which is preliminary data.</text>
</comment>
<evidence type="ECO:0000259" key="1">
    <source>
        <dbReference type="Pfam" id="PF10551"/>
    </source>
</evidence>
<dbReference type="InterPro" id="IPR018289">
    <property type="entry name" value="MULE_transposase_dom"/>
</dbReference>
<accession>A0A8K0D227</accession>
<proteinExistence type="predicted"/>